<keyword evidence="3" id="KW-0325">Glycoprotein</keyword>
<comment type="pathway">
    <text evidence="3">Protein modification; protein glycosylation.</text>
</comment>
<name>A0A7R9FQG0_9CRUS</name>
<keyword evidence="3" id="KW-1133">Transmembrane helix</keyword>
<sequence>MEYCPGSRGRCCTFAFVVVTAVFFLMQYVPLPEWSMKVMLHFGAIGNMTDTSNETLTKLMPSTSGEALQTFPLSSEQCKNATFVTVGKGGRLGNMIAEYVTGFSYGRKYGKIPVLNENHRNALLPLFPHLSLRTEKETGCSPRNWSRAVASFPNGAIPPPWDNSTFVQGKDVCITGYSCDGKLFHEYRKEWILDFRFGSKLLRDVHSYFTTLFAKYKGNTTFIGIHVRRTDQVFHNQKLFGAKPVTAAYYQRAMAHFRKIFSNSVFIVATDDMKWSKQNIRNVNESMAIEFVEAKGRDFDFAVLSHCNHSIVSVGSFGFFAAYFGGGLVVAPKVVSKTPDFSSTGLRPEETLRIGKADEHNLICRLLAFPTILLFLHRLESTMHFSREADRANRSLAVALTDGLKP</sequence>
<dbReference type="EMBL" id="LR902939">
    <property type="protein sequence ID" value="CAD7251281.1"/>
    <property type="molecule type" value="Genomic_DNA"/>
</dbReference>
<evidence type="ECO:0000256" key="3">
    <source>
        <dbReference type="RuleBase" id="RU363129"/>
    </source>
</evidence>
<evidence type="ECO:0000256" key="1">
    <source>
        <dbReference type="ARBA" id="ARBA00022676"/>
    </source>
</evidence>
<dbReference type="OrthoDB" id="10010525at2759"/>
<dbReference type="GO" id="GO:0032580">
    <property type="term" value="C:Golgi cisterna membrane"/>
    <property type="evidence" value="ECO:0007669"/>
    <property type="project" value="UniProtKB-SubCell"/>
</dbReference>
<organism evidence="4">
    <name type="scientific">Darwinula stevensoni</name>
    <dbReference type="NCBI Taxonomy" id="69355"/>
    <lineage>
        <taxon>Eukaryota</taxon>
        <taxon>Metazoa</taxon>
        <taxon>Ecdysozoa</taxon>
        <taxon>Arthropoda</taxon>
        <taxon>Crustacea</taxon>
        <taxon>Oligostraca</taxon>
        <taxon>Ostracoda</taxon>
        <taxon>Podocopa</taxon>
        <taxon>Podocopida</taxon>
        <taxon>Darwinulocopina</taxon>
        <taxon>Darwinuloidea</taxon>
        <taxon>Darwinulidae</taxon>
        <taxon>Darwinula</taxon>
    </lineage>
</organism>
<dbReference type="InterPro" id="IPR002516">
    <property type="entry name" value="Glyco_trans_11"/>
</dbReference>
<dbReference type="EC" id="2.4.1.-" evidence="3"/>
<dbReference type="UniPathway" id="UPA00378"/>
<gene>
    <name evidence="4" type="ORF">DSTB1V02_LOCUS11048</name>
</gene>
<reference evidence="4" key="1">
    <citation type="submission" date="2020-11" db="EMBL/GenBank/DDBJ databases">
        <authorList>
            <person name="Tran Van P."/>
        </authorList>
    </citation>
    <scope>NUCLEOTIDE SEQUENCE</scope>
</reference>
<proteinExistence type="inferred from homology"/>
<keyword evidence="1 3" id="KW-0328">Glycosyltransferase</keyword>
<dbReference type="GO" id="GO:0005975">
    <property type="term" value="P:carbohydrate metabolic process"/>
    <property type="evidence" value="ECO:0007669"/>
    <property type="project" value="InterPro"/>
</dbReference>
<dbReference type="AlphaFoldDB" id="A0A7R9FQG0"/>
<dbReference type="EMBL" id="CAJPEV010003422">
    <property type="protein sequence ID" value="CAG0899719.1"/>
    <property type="molecule type" value="Genomic_DNA"/>
</dbReference>
<dbReference type="Proteomes" id="UP000677054">
    <property type="component" value="Unassembled WGS sequence"/>
</dbReference>
<keyword evidence="5" id="KW-1185">Reference proteome</keyword>
<dbReference type="PANTHER" id="PTHR11927">
    <property type="entry name" value="GALACTOSIDE 2-L-FUCOSYLTRANSFERASE"/>
    <property type="match status" value="1"/>
</dbReference>
<keyword evidence="2 3" id="KW-0808">Transferase</keyword>
<evidence type="ECO:0000256" key="2">
    <source>
        <dbReference type="ARBA" id="ARBA00022679"/>
    </source>
</evidence>
<accession>A0A7R9FQG0</accession>
<dbReference type="PANTHER" id="PTHR11927:SF9">
    <property type="entry name" value="L-FUCOSYLTRANSFERASE"/>
    <property type="match status" value="1"/>
</dbReference>
<dbReference type="CDD" id="cd11301">
    <property type="entry name" value="Fut1_Fut2_like"/>
    <property type="match status" value="1"/>
</dbReference>
<protein>
    <recommendedName>
        <fullName evidence="3">L-Fucosyltransferase</fullName>
        <ecNumber evidence="3">2.4.1.-</ecNumber>
    </recommendedName>
</protein>
<comment type="similarity">
    <text evidence="3">Belongs to the glycosyltransferase 11 family.</text>
</comment>
<evidence type="ECO:0000313" key="4">
    <source>
        <dbReference type="EMBL" id="CAD7251281.1"/>
    </source>
</evidence>
<feature type="transmembrane region" description="Helical" evidence="3">
    <location>
        <begin position="12"/>
        <end position="31"/>
    </location>
</feature>
<comment type="subcellular location">
    <subcellularLocation>
        <location evidence="3">Golgi apparatus</location>
        <location evidence="3">Golgi stack membrane</location>
        <topology evidence="3">Single-pass type II membrane protein</topology>
    </subcellularLocation>
</comment>
<keyword evidence="3" id="KW-0812">Transmembrane</keyword>
<dbReference type="Pfam" id="PF01531">
    <property type="entry name" value="Glyco_transf_11"/>
    <property type="match status" value="1"/>
</dbReference>
<evidence type="ECO:0000313" key="5">
    <source>
        <dbReference type="Proteomes" id="UP000677054"/>
    </source>
</evidence>
<dbReference type="GO" id="GO:0008107">
    <property type="term" value="F:galactoside 2-alpha-L-fucosyltransferase activity"/>
    <property type="evidence" value="ECO:0007669"/>
    <property type="project" value="InterPro"/>
</dbReference>
<keyword evidence="3" id="KW-0735">Signal-anchor</keyword>
<keyword evidence="3" id="KW-0333">Golgi apparatus</keyword>
<keyword evidence="3" id="KW-0472">Membrane</keyword>